<protein>
    <recommendedName>
        <fullName evidence="11">Transport permease protein</fullName>
    </recommendedName>
</protein>
<evidence type="ECO:0000256" key="2">
    <source>
        <dbReference type="ARBA" id="ARBA00007783"/>
    </source>
</evidence>
<evidence type="ECO:0000256" key="1">
    <source>
        <dbReference type="ARBA" id="ARBA00004651"/>
    </source>
</evidence>
<accession>A0A923SDM4</accession>
<feature type="domain" description="ABC transmembrane type-2" evidence="12">
    <location>
        <begin position="15"/>
        <end position="243"/>
    </location>
</feature>
<dbReference type="PANTHER" id="PTHR30413">
    <property type="entry name" value="INNER MEMBRANE TRANSPORT PERMEASE"/>
    <property type="match status" value="1"/>
</dbReference>
<keyword evidence="14" id="KW-1185">Reference proteome</keyword>
<keyword evidence="9" id="KW-0625">Polysaccharide transport</keyword>
<keyword evidence="4 11" id="KW-1003">Cell membrane</keyword>
<comment type="similarity">
    <text evidence="2 11">Belongs to the ABC-2 integral membrane protein family.</text>
</comment>
<evidence type="ECO:0000256" key="10">
    <source>
        <dbReference type="ARBA" id="ARBA00023136"/>
    </source>
</evidence>
<evidence type="ECO:0000313" key="14">
    <source>
        <dbReference type="Proteomes" id="UP000608513"/>
    </source>
</evidence>
<reference evidence="13" key="1">
    <citation type="submission" date="2020-08" db="EMBL/GenBank/DDBJ databases">
        <title>Ramlibacter sp. USB13 16S ribosomal RNA gene genome sequencing and assembly.</title>
        <authorList>
            <person name="Kang M."/>
        </authorList>
    </citation>
    <scope>NUCLEOTIDE SEQUENCE</scope>
    <source>
        <strain evidence="13">USB13</strain>
    </source>
</reference>
<evidence type="ECO:0000256" key="3">
    <source>
        <dbReference type="ARBA" id="ARBA00022448"/>
    </source>
</evidence>
<evidence type="ECO:0000256" key="8">
    <source>
        <dbReference type="ARBA" id="ARBA00022989"/>
    </source>
</evidence>
<dbReference type="GO" id="GO:0015774">
    <property type="term" value="P:polysaccharide transport"/>
    <property type="evidence" value="ECO:0007669"/>
    <property type="project" value="UniProtKB-KW"/>
</dbReference>
<dbReference type="GO" id="GO:0140359">
    <property type="term" value="F:ABC-type transporter activity"/>
    <property type="evidence" value="ECO:0007669"/>
    <property type="project" value="InterPro"/>
</dbReference>
<dbReference type="PANTHER" id="PTHR30413:SF10">
    <property type="entry name" value="CAPSULE POLYSACCHARIDE EXPORT INNER-MEMBRANE PROTEIN CTRC"/>
    <property type="match status" value="1"/>
</dbReference>
<feature type="transmembrane region" description="Helical" evidence="11">
    <location>
        <begin position="130"/>
        <end position="154"/>
    </location>
</feature>
<dbReference type="Proteomes" id="UP000608513">
    <property type="component" value="Unassembled WGS sequence"/>
</dbReference>
<dbReference type="EMBL" id="JACORT010000011">
    <property type="protein sequence ID" value="MBC5785488.1"/>
    <property type="molecule type" value="Genomic_DNA"/>
</dbReference>
<feature type="transmembrane region" description="Helical" evidence="11">
    <location>
        <begin position="12"/>
        <end position="34"/>
    </location>
</feature>
<dbReference type="AlphaFoldDB" id="A0A923SDM4"/>
<evidence type="ECO:0000256" key="9">
    <source>
        <dbReference type="ARBA" id="ARBA00023047"/>
    </source>
</evidence>
<proteinExistence type="inferred from homology"/>
<dbReference type="GO" id="GO:0043190">
    <property type="term" value="C:ATP-binding cassette (ABC) transporter complex"/>
    <property type="evidence" value="ECO:0007669"/>
    <property type="project" value="InterPro"/>
</dbReference>
<feature type="transmembrane region" description="Helical" evidence="11">
    <location>
        <begin position="222"/>
        <end position="240"/>
    </location>
</feature>
<dbReference type="InterPro" id="IPR000412">
    <property type="entry name" value="ABC_2_transport"/>
</dbReference>
<dbReference type="PIRSF" id="PIRSF006648">
    <property type="entry name" value="DrrB"/>
    <property type="match status" value="1"/>
</dbReference>
<comment type="caution">
    <text evidence="13">The sequence shown here is derived from an EMBL/GenBank/DDBJ whole genome shotgun (WGS) entry which is preliminary data.</text>
</comment>
<dbReference type="InterPro" id="IPR013525">
    <property type="entry name" value="ABC2_TM"/>
</dbReference>
<evidence type="ECO:0000256" key="6">
    <source>
        <dbReference type="ARBA" id="ARBA00022692"/>
    </source>
</evidence>
<evidence type="ECO:0000256" key="5">
    <source>
        <dbReference type="ARBA" id="ARBA00022597"/>
    </source>
</evidence>
<evidence type="ECO:0000313" key="13">
    <source>
        <dbReference type="EMBL" id="MBC5785488.1"/>
    </source>
</evidence>
<feature type="transmembrane region" description="Helical" evidence="11">
    <location>
        <begin position="54"/>
        <end position="74"/>
    </location>
</feature>
<keyword evidence="6 11" id="KW-0812">Transmembrane</keyword>
<dbReference type="InterPro" id="IPR047817">
    <property type="entry name" value="ABC2_TM_bact-type"/>
</dbReference>
<evidence type="ECO:0000256" key="11">
    <source>
        <dbReference type="RuleBase" id="RU361157"/>
    </source>
</evidence>
<sequence>MVKREVVGRYRGSVMGLLWSLLTPLLMLVVYTFVFSVVLKARWSGGPAAGDGHGQFAILLFSGLIVHGLFAEVVNRAPTLVIGNANYVKRVVFPLEVLPVITAGAALFHAAVSFLVLLGGVLVATGSIPWTAIFFPLVVAPLLLLTLGVAWFLASLGVYMRDVGQVVGLLTTVLLFLSPVFFPISAVPEAFRPWMHVNPLTFVIEQARAVMVFGQRPDLQGWALYSVGACVFAWIGYAWFQKTRKGFADVL</sequence>
<evidence type="ECO:0000259" key="12">
    <source>
        <dbReference type="PROSITE" id="PS51012"/>
    </source>
</evidence>
<gene>
    <name evidence="13" type="ORF">H8N03_21265</name>
</gene>
<keyword evidence="10 11" id="KW-0472">Membrane</keyword>
<keyword evidence="8 11" id="KW-1133">Transmembrane helix</keyword>
<keyword evidence="7" id="KW-0972">Capsule biogenesis/degradation</keyword>
<evidence type="ECO:0000256" key="7">
    <source>
        <dbReference type="ARBA" id="ARBA00022903"/>
    </source>
</evidence>
<keyword evidence="3 11" id="KW-0813">Transport</keyword>
<name>A0A923SDM4_9BURK</name>
<dbReference type="GO" id="GO:0015920">
    <property type="term" value="P:lipopolysaccharide transport"/>
    <property type="evidence" value="ECO:0007669"/>
    <property type="project" value="TreeGrafter"/>
</dbReference>
<dbReference type="PROSITE" id="PS51012">
    <property type="entry name" value="ABC_TM2"/>
    <property type="match status" value="1"/>
</dbReference>
<comment type="subcellular location">
    <subcellularLocation>
        <location evidence="11">Cell inner membrane</location>
        <topology evidence="11">Multi-pass membrane protein</topology>
    </subcellularLocation>
    <subcellularLocation>
        <location evidence="1">Cell membrane</location>
        <topology evidence="1">Multi-pass membrane protein</topology>
    </subcellularLocation>
</comment>
<dbReference type="Pfam" id="PF01061">
    <property type="entry name" value="ABC2_membrane"/>
    <property type="match status" value="1"/>
</dbReference>
<feature type="transmembrane region" description="Helical" evidence="11">
    <location>
        <begin position="166"/>
        <end position="186"/>
    </location>
</feature>
<dbReference type="PRINTS" id="PR00164">
    <property type="entry name" value="ABC2TRNSPORT"/>
</dbReference>
<keyword evidence="5" id="KW-0762">Sugar transport</keyword>
<feature type="transmembrane region" description="Helical" evidence="11">
    <location>
        <begin position="95"/>
        <end position="124"/>
    </location>
</feature>
<organism evidence="13 14">
    <name type="scientific">Ramlibacter cellulosilyticus</name>
    <dbReference type="NCBI Taxonomy" id="2764187"/>
    <lineage>
        <taxon>Bacteria</taxon>
        <taxon>Pseudomonadati</taxon>
        <taxon>Pseudomonadota</taxon>
        <taxon>Betaproteobacteria</taxon>
        <taxon>Burkholderiales</taxon>
        <taxon>Comamonadaceae</taxon>
        <taxon>Ramlibacter</taxon>
    </lineage>
</organism>
<evidence type="ECO:0000256" key="4">
    <source>
        <dbReference type="ARBA" id="ARBA00022475"/>
    </source>
</evidence>